<name>A0A4Z0NC68_9HYPH</name>
<evidence type="ECO:0000313" key="1">
    <source>
        <dbReference type="EMBL" id="TGD91408.1"/>
    </source>
</evidence>
<organism evidence="1 2">
    <name type="scientific">Methylobacterium nonmethylotrophicum</name>
    <dbReference type="NCBI Taxonomy" id="1141884"/>
    <lineage>
        <taxon>Bacteria</taxon>
        <taxon>Pseudomonadati</taxon>
        <taxon>Pseudomonadota</taxon>
        <taxon>Alphaproteobacteria</taxon>
        <taxon>Hyphomicrobiales</taxon>
        <taxon>Methylobacteriaceae</taxon>
        <taxon>Methylobacterium</taxon>
    </lineage>
</organism>
<accession>A0A4Z0NC68</accession>
<dbReference type="Proteomes" id="UP000297535">
    <property type="component" value="Unassembled WGS sequence"/>
</dbReference>
<dbReference type="EMBL" id="SRLB01000084">
    <property type="protein sequence ID" value="TGD91408.1"/>
    <property type="molecule type" value="Genomic_DNA"/>
</dbReference>
<sequence>MKLAATARLSLALGQPRSVAFGLMRLRAMQRRILAEAGHEAGKGNVLTATGLLVLWLLAGGI</sequence>
<proteinExistence type="predicted"/>
<keyword evidence="2" id="KW-1185">Reference proteome</keyword>
<reference evidence="1 2" key="1">
    <citation type="submission" date="2019-04" db="EMBL/GenBank/DDBJ databases">
        <authorList>
            <person name="Feng G."/>
            <person name="Zhu H."/>
        </authorList>
    </citation>
    <scope>NUCLEOTIDE SEQUENCE [LARGE SCALE GENOMIC DNA]</scope>
    <source>
        <strain evidence="1 2">6HR-1</strain>
    </source>
</reference>
<dbReference type="RefSeq" id="WP_135420141.1">
    <property type="nucleotide sequence ID" value="NZ_SRLB01000084.1"/>
</dbReference>
<comment type="caution">
    <text evidence="1">The sequence shown here is derived from an EMBL/GenBank/DDBJ whole genome shotgun (WGS) entry which is preliminary data.</text>
</comment>
<evidence type="ECO:0000313" key="2">
    <source>
        <dbReference type="Proteomes" id="UP000297535"/>
    </source>
</evidence>
<dbReference type="AlphaFoldDB" id="A0A4Z0NC68"/>
<protein>
    <submittedName>
        <fullName evidence="1">Uncharacterized protein</fullName>
    </submittedName>
</protein>
<gene>
    <name evidence="1" type="ORF">EU555_35830</name>
</gene>
<dbReference type="OrthoDB" id="8005610at2"/>